<gene>
    <name evidence="2" type="ORF">EVAR_37520_1</name>
</gene>
<name>A0A4C1XDI2_EUMVA</name>
<comment type="caution">
    <text evidence="2">The sequence shown here is derived from an EMBL/GenBank/DDBJ whole genome shotgun (WGS) entry which is preliminary data.</text>
</comment>
<dbReference type="Proteomes" id="UP000299102">
    <property type="component" value="Unassembled WGS sequence"/>
</dbReference>
<protein>
    <submittedName>
        <fullName evidence="2">Uncharacterized protein</fullName>
    </submittedName>
</protein>
<dbReference type="EMBL" id="BGZK01000788">
    <property type="protein sequence ID" value="GBP60484.1"/>
    <property type="molecule type" value="Genomic_DNA"/>
</dbReference>
<organism evidence="2 3">
    <name type="scientific">Eumeta variegata</name>
    <name type="common">Bagworm moth</name>
    <name type="synonym">Eumeta japonica</name>
    <dbReference type="NCBI Taxonomy" id="151549"/>
    <lineage>
        <taxon>Eukaryota</taxon>
        <taxon>Metazoa</taxon>
        <taxon>Ecdysozoa</taxon>
        <taxon>Arthropoda</taxon>
        <taxon>Hexapoda</taxon>
        <taxon>Insecta</taxon>
        <taxon>Pterygota</taxon>
        <taxon>Neoptera</taxon>
        <taxon>Endopterygota</taxon>
        <taxon>Lepidoptera</taxon>
        <taxon>Glossata</taxon>
        <taxon>Ditrysia</taxon>
        <taxon>Tineoidea</taxon>
        <taxon>Psychidae</taxon>
        <taxon>Oiketicinae</taxon>
        <taxon>Eumeta</taxon>
    </lineage>
</organism>
<feature type="region of interest" description="Disordered" evidence="1">
    <location>
        <begin position="21"/>
        <end position="44"/>
    </location>
</feature>
<reference evidence="2 3" key="1">
    <citation type="journal article" date="2019" name="Commun. Biol.">
        <title>The bagworm genome reveals a unique fibroin gene that provides high tensile strength.</title>
        <authorList>
            <person name="Kono N."/>
            <person name="Nakamura H."/>
            <person name="Ohtoshi R."/>
            <person name="Tomita M."/>
            <person name="Numata K."/>
            <person name="Arakawa K."/>
        </authorList>
    </citation>
    <scope>NUCLEOTIDE SEQUENCE [LARGE SCALE GENOMIC DNA]</scope>
</reference>
<proteinExistence type="predicted"/>
<accession>A0A4C1XDI2</accession>
<evidence type="ECO:0000313" key="3">
    <source>
        <dbReference type="Proteomes" id="UP000299102"/>
    </source>
</evidence>
<evidence type="ECO:0000313" key="2">
    <source>
        <dbReference type="EMBL" id="GBP60484.1"/>
    </source>
</evidence>
<evidence type="ECO:0000256" key="1">
    <source>
        <dbReference type="SAM" id="MobiDB-lite"/>
    </source>
</evidence>
<keyword evidence="3" id="KW-1185">Reference proteome</keyword>
<dbReference type="AlphaFoldDB" id="A0A4C1XDI2"/>
<sequence length="69" mass="8167">MAAHFISDRCHYLVKNKQTDERDRREVNANRYTKTAPATGRDARAQMHRTWFLKRDSDILSARDEEDNS</sequence>